<dbReference type="AlphaFoldDB" id="A0A4Y8RZ10"/>
<evidence type="ECO:0000313" key="2">
    <source>
        <dbReference type="EMBL" id="TFF29743.1"/>
    </source>
</evidence>
<reference evidence="2 3" key="1">
    <citation type="journal article" date="2017" name="Int. J. Syst. Evol. Microbiol.">
        <title>Mucilaginibacterpsychrotolerans sp. nov., isolated from peatlands.</title>
        <authorList>
            <person name="Deng Y."/>
            <person name="Shen L."/>
            <person name="Xu B."/>
            <person name="Liu Y."/>
            <person name="Gu Z."/>
            <person name="Liu H."/>
            <person name="Zhou Y."/>
        </authorList>
    </citation>
    <scope>NUCLEOTIDE SEQUENCE [LARGE SCALE GENOMIC DNA]</scope>
    <source>
        <strain evidence="2 3">NH7-4</strain>
    </source>
</reference>
<organism evidence="2 3">
    <name type="scientific">Mucilaginibacter psychrotolerans</name>
    <dbReference type="NCBI Taxonomy" id="1524096"/>
    <lineage>
        <taxon>Bacteria</taxon>
        <taxon>Pseudomonadati</taxon>
        <taxon>Bacteroidota</taxon>
        <taxon>Sphingobacteriia</taxon>
        <taxon>Sphingobacteriales</taxon>
        <taxon>Sphingobacteriaceae</taxon>
        <taxon>Mucilaginibacter</taxon>
    </lineage>
</organism>
<protein>
    <recommendedName>
        <fullName evidence="4">RHS repeat-associated core domain-containing protein</fullName>
    </recommendedName>
</protein>
<dbReference type="EMBL" id="SOZE01000066">
    <property type="protein sequence ID" value="TFF29743.1"/>
    <property type="molecule type" value="Genomic_DNA"/>
</dbReference>
<keyword evidence="3" id="KW-1185">Reference proteome</keyword>
<comment type="caution">
    <text evidence="2">The sequence shown here is derived from an EMBL/GenBank/DDBJ whole genome shotgun (WGS) entry which is preliminary data.</text>
</comment>
<dbReference type="NCBIfam" id="TIGR03696">
    <property type="entry name" value="Rhs_assc_core"/>
    <property type="match status" value="1"/>
</dbReference>
<evidence type="ECO:0000313" key="3">
    <source>
        <dbReference type="Proteomes" id="UP000297540"/>
    </source>
</evidence>
<evidence type="ECO:0008006" key="4">
    <source>
        <dbReference type="Google" id="ProtNLM"/>
    </source>
</evidence>
<dbReference type="RefSeq" id="WP_317130805.1">
    <property type="nucleotide sequence ID" value="NZ_SOZE01000066.1"/>
</dbReference>
<dbReference type="Gene3D" id="2.180.10.10">
    <property type="entry name" value="RHS repeat-associated core"/>
    <property type="match status" value="1"/>
</dbReference>
<accession>A0A4Y8RZ10</accession>
<feature type="compositionally biased region" description="Polar residues" evidence="1">
    <location>
        <begin position="253"/>
        <end position="262"/>
    </location>
</feature>
<dbReference type="InterPro" id="IPR022385">
    <property type="entry name" value="Rhs_assc_core"/>
</dbReference>
<name>A0A4Y8RZ10_9SPHI</name>
<dbReference type="Proteomes" id="UP000297540">
    <property type="component" value="Unassembled WGS sequence"/>
</dbReference>
<feature type="non-terminal residue" evidence="2">
    <location>
        <position position="1"/>
    </location>
</feature>
<gene>
    <name evidence="2" type="ORF">E2R66_27925</name>
</gene>
<proteinExistence type="predicted"/>
<sequence>DYGARFYDPVIARWTSVDPLAEKGRRWSPYNYGFDNPISNTDPDGMWPNPFRLLYDALFRTFTSNTTSSFIKTGASNGVFNSGGIGITKVGRVYENAVLNSLGESKNTKSFSPSALGPKVIPDLVGGSTVRNIDITNPKDIKTDAVNFPQASFTDVKFKSNVSLNDPNNPNQMKGMIDVLSNMKGGYVEGKWDPNIKASDYGAAILTLITPSNGTIGADLIDYATSKNVKLYQRTTQQDEDDPSRIRVAPGATSLNSVSGKPSISVPKGPGQSAETNW</sequence>
<feature type="region of interest" description="Disordered" evidence="1">
    <location>
        <begin position="234"/>
        <end position="278"/>
    </location>
</feature>
<evidence type="ECO:0000256" key="1">
    <source>
        <dbReference type="SAM" id="MobiDB-lite"/>
    </source>
</evidence>